<feature type="active site" description="Charge relay system" evidence="5">
    <location>
        <position position="424"/>
    </location>
</feature>
<dbReference type="InterPro" id="IPR000209">
    <property type="entry name" value="Peptidase_S8/S53_dom"/>
</dbReference>
<reference evidence="7 8" key="2">
    <citation type="submission" date="2016-08" db="EMBL/GenBank/DDBJ databases">
        <title>Pervasive Adenine N6-methylation of Active Genes in Fungi.</title>
        <authorList>
            <consortium name="DOE Joint Genome Institute"/>
            <person name="Mondo S.J."/>
            <person name="Dannebaum R.O."/>
            <person name="Kuo R.C."/>
            <person name="Labutti K."/>
            <person name="Haridas S."/>
            <person name="Kuo A."/>
            <person name="Salamov A."/>
            <person name="Ahrendt S.R."/>
            <person name="Lipzen A."/>
            <person name="Sullivan W."/>
            <person name="Andreopoulos W.B."/>
            <person name="Clum A."/>
            <person name="Lindquist E."/>
            <person name="Daum C."/>
            <person name="Ramamoorthy G.K."/>
            <person name="Gryganskyi A."/>
            <person name="Culley D."/>
            <person name="Magnuson J.K."/>
            <person name="James T.Y."/>
            <person name="O'Malley M.A."/>
            <person name="Stajich J.E."/>
            <person name="Spatafora J.W."/>
            <person name="Visel A."/>
            <person name="Grigoriev I.V."/>
        </authorList>
    </citation>
    <scope>NUCLEOTIDE SEQUENCE [LARGE SCALE GENOMIC DNA]</scope>
    <source>
        <strain evidence="8">finn</strain>
    </source>
</reference>
<dbReference type="InterPro" id="IPR015500">
    <property type="entry name" value="Peptidase_S8_subtilisin-rel"/>
</dbReference>
<dbReference type="SUPFAM" id="SSF52743">
    <property type="entry name" value="Subtilisin-like"/>
    <property type="match status" value="1"/>
</dbReference>
<keyword evidence="8" id="KW-1185">Reference proteome</keyword>
<feature type="active site" description="Charge relay system" evidence="5">
    <location>
        <position position="199"/>
    </location>
</feature>
<protein>
    <submittedName>
        <fullName evidence="7">Subtilisin-like protein</fullName>
    </submittedName>
</protein>
<dbReference type="PANTHER" id="PTHR43806">
    <property type="entry name" value="PEPTIDASE S8"/>
    <property type="match status" value="1"/>
</dbReference>
<gene>
    <name evidence="7" type="ORF">BCR36DRAFT_582561</name>
</gene>
<keyword evidence="3 5" id="KW-0378">Hydrolase</keyword>
<dbReference type="InterPro" id="IPR023828">
    <property type="entry name" value="Peptidase_S8_Ser-AS"/>
</dbReference>
<accession>A0A1Y1VCC4</accession>
<dbReference type="PANTHER" id="PTHR43806:SF11">
    <property type="entry name" value="CEREVISIN-RELATED"/>
    <property type="match status" value="1"/>
</dbReference>
<dbReference type="GO" id="GO:0005615">
    <property type="term" value="C:extracellular space"/>
    <property type="evidence" value="ECO:0007669"/>
    <property type="project" value="TreeGrafter"/>
</dbReference>
<evidence type="ECO:0000256" key="5">
    <source>
        <dbReference type="PROSITE-ProRule" id="PRU01240"/>
    </source>
</evidence>
<evidence type="ECO:0000259" key="6">
    <source>
        <dbReference type="Pfam" id="PF00082"/>
    </source>
</evidence>
<dbReference type="STRING" id="1754191.A0A1Y1VCC4"/>
<keyword evidence="2 5" id="KW-0645">Protease</keyword>
<keyword evidence="4 5" id="KW-0720">Serine protease</keyword>
<reference evidence="7 8" key="1">
    <citation type="submission" date="2016-08" db="EMBL/GenBank/DDBJ databases">
        <title>Genomes of anaerobic fungi encode conserved fungal cellulosomes for biomass hydrolysis.</title>
        <authorList>
            <consortium name="DOE Joint Genome Institute"/>
            <person name="Haitjema C.H."/>
            <person name="Gilmore S.P."/>
            <person name="Henske J.K."/>
            <person name="Solomon K.V."/>
            <person name="De Groot R."/>
            <person name="Kuo A."/>
            <person name="Mondo S.J."/>
            <person name="Salamov A.A."/>
            <person name="Labutti K."/>
            <person name="Zhao Z."/>
            <person name="Chiniquy J."/>
            <person name="Barry K."/>
            <person name="Brewer H.M."/>
            <person name="Purvine S.O."/>
            <person name="Wright A.T."/>
            <person name="Boxma B."/>
            <person name="Van Alen T."/>
            <person name="Hackstein J.H."/>
            <person name="Baker S.E."/>
            <person name="Grigoriev I.V."/>
            <person name="O'Malley M.A."/>
        </authorList>
    </citation>
    <scope>NUCLEOTIDE SEQUENCE [LARGE SCALE GENOMIC DNA]</scope>
    <source>
        <strain evidence="8">finn</strain>
    </source>
</reference>
<dbReference type="InterPro" id="IPR050131">
    <property type="entry name" value="Peptidase_S8_subtilisin-like"/>
</dbReference>
<dbReference type="EMBL" id="MCFH01000015">
    <property type="protein sequence ID" value="ORX52624.1"/>
    <property type="molecule type" value="Genomic_DNA"/>
</dbReference>
<feature type="domain" description="Peptidase S8/S53" evidence="6">
    <location>
        <begin position="197"/>
        <end position="446"/>
    </location>
</feature>
<evidence type="ECO:0000313" key="8">
    <source>
        <dbReference type="Proteomes" id="UP000193719"/>
    </source>
</evidence>
<dbReference type="InterPro" id="IPR036852">
    <property type="entry name" value="Peptidase_S8/S53_dom_sf"/>
</dbReference>
<evidence type="ECO:0000256" key="1">
    <source>
        <dbReference type="ARBA" id="ARBA00011073"/>
    </source>
</evidence>
<evidence type="ECO:0000256" key="3">
    <source>
        <dbReference type="ARBA" id="ARBA00022801"/>
    </source>
</evidence>
<sequence>MNWMAYSYVMNDKDDDQIKDNYYMIFVNNGSKKKQFFEKRQETHVLINNIVHDLQGLIIENIDTYKDPEKLVEIEKSSSKYNKRENESWISNLVYTVSTVEDSTVLYAYLSNDLVRKIKAIAYVKDCLPDSYAELATNYNEEDIKKETKWKGVGVKEYTHMHLSLLSQGKFSLDHIDQYDYNYYYPASAGENIDMIIMDSGFNFNHSEFSNTNDRIARCSTFIKDGIPVDISDKDCRSDDIYIKNHGECVADAAGGLDRGVANKANIYGVKIDIDPLLGSIKYIDIIAGLQYISDHLIRPYKTVINFSFGKYYHYEEQKSELDHYEKLINEITTKGGIIFAAAGNHGSGTVKEASKEALYPCSFENVICVGGVEVMDPNTSNDYRKAVDSNHGSNVNIYAPFDMDLLYQDSNGVDKEKSVEGTSFSSPLTAGVAATLMSEHSEIKFTTEIMLTWLTELGLKDIISNIPKEENNIFINNGKHINYSSNDIYYGCGIHSGNLECPSNEYCSEDGFCRNLEIPYNNSTTTTTTTTEIMLQSTIIEMNTTTTLVFPTSTIEATMIEVTSTLNTIPNPVETMVESIMNDNPTISITLTFMESYDTITTSIEEDIIDEETDTPPIDVGDIEIEEDEIDLEEDEEEVIDLDLYLDEEGNERHEINEYRIKTLIAKKIMKMQWKSLYYQ</sequence>
<dbReference type="OrthoDB" id="206201at2759"/>
<dbReference type="AlphaFoldDB" id="A0A1Y1VCC4"/>
<proteinExistence type="inferred from homology"/>
<dbReference type="GO" id="GO:0006508">
    <property type="term" value="P:proteolysis"/>
    <property type="evidence" value="ECO:0007669"/>
    <property type="project" value="UniProtKB-KW"/>
</dbReference>
<dbReference type="Pfam" id="PF00082">
    <property type="entry name" value="Peptidase_S8"/>
    <property type="match status" value="1"/>
</dbReference>
<comment type="similarity">
    <text evidence="1 5">Belongs to the peptidase S8 family.</text>
</comment>
<dbReference type="Gene3D" id="3.40.50.200">
    <property type="entry name" value="Peptidase S8/S53 domain"/>
    <property type="match status" value="1"/>
</dbReference>
<feature type="active site" description="Charge relay system" evidence="5">
    <location>
        <position position="246"/>
    </location>
</feature>
<dbReference type="GO" id="GO:0004252">
    <property type="term" value="F:serine-type endopeptidase activity"/>
    <property type="evidence" value="ECO:0007669"/>
    <property type="project" value="UniProtKB-UniRule"/>
</dbReference>
<dbReference type="Proteomes" id="UP000193719">
    <property type="component" value="Unassembled WGS sequence"/>
</dbReference>
<evidence type="ECO:0000256" key="2">
    <source>
        <dbReference type="ARBA" id="ARBA00022670"/>
    </source>
</evidence>
<evidence type="ECO:0000256" key="4">
    <source>
        <dbReference type="ARBA" id="ARBA00022825"/>
    </source>
</evidence>
<comment type="caution">
    <text evidence="7">The sequence shown here is derived from an EMBL/GenBank/DDBJ whole genome shotgun (WGS) entry which is preliminary data.</text>
</comment>
<evidence type="ECO:0000313" key="7">
    <source>
        <dbReference type="EMBL" id="ORX52624.1"/>
    </source>
</evidence>
<name>A0A1Y1VCC4_9FUNG</name>
<dbReference type="PROSITE" id="PS51892">
    <property type="entry name" value="SUBTILASE"/>
    <property type="match status" value="1"/>
</dbReference>
<dbReference type="PROSITE" id="PS00138">
    <property type="entry name" value="SUBTILASE_SER"/>
    <property type="match status" value="1"/>
</dbReference>
<dbReference type="PRINTS" id="PR00723">
    <property type="entry name" value="SUBTILISIN"/>
</dbReference>
<organism evidence="7 8">
    <name type="scientific">Piromyces finnis</name>
    <dbReference type="NCBI Taxonomy" id="1754191"/>
    <lineage>
        <taxon>Eukaryota</taxon>
        <taxon>Fungi</taxon>
        <taxon>Fungi incertae sedis</taxon>
        <taxon>Chytridiomycota</taxon>
        <taxon>Chytridiomycota incertae sedis</taxon>
        <taxon>Neocallimastigomycetes</taxon>
        <taxon>Neocallimastigales</taxon>
        <taxon>Neocallimastigaceae</taxon>
        <taxon>Piromyces</taxon>
    </lineage>
</organism>